<comment type="cofactor">
    <cofactor evidence="1">
        <name>Zn(2+)</name>
        <dbReference type="ChEBI" id="CHEBI:29105"/>
    </cofactor>
</comment>
<evidence type="ECO:0000259" key="5">
    <source>
        <dbReference type="SMART" id="SM00849"/>
    </source>
</evidence>
<reference evidence="6 7" key="1">
    <citation type="journal article" date="2005" name="Environ. Microbiol.">
        <title>Genetic and functional properties of uncultivated thermophilic crenarchaeotes from a subsurface gold mine as revealed by analysis of genome fragments.</title>
        <authorList>
            <person name="Nunoura T."/>
            <person name="Hirayama H."/>
            <person name="Takami H."/>
            <person name="Oida H."/>
            <person name="Nishi S."/>
            <person name="Shimamura S."/>
            <person name="Suzuki Y."/>
            <person name="Inagaki F."/>
            <person name="Takai K."/>
            <person name="Nealson K.H."/>
            <person name="Horikoshi K."/>
        </authorList>
    </citation>
    <scope>NUCLEOTIDE SEQUENCE [LARGE SCALE GENOMIC DNA]</scope>
</reference>
<evidence type="ECO:0000313" key="6">
    <source>
        <dbReference type="EMBL" id="BAJ46721.1"/>
    </source>
</evidence>
<evidence type="ECO:0000256" key="3">
    <source>
        <dbReference type="ARBA" id="ARBA00022801"/>
    </source>
</evidence>
<dbReference type="GO" id="GO:0016787">
    <property type="term" value="F:hydrolase activity"/>
    <property type="evidence" value="ECO:0007669"/>
    <property type="project" value="UniProtKB-KW"/>
</dbReference>
<accession>E6N315</accession>
<dbReference type="InterPro" id="IPR051453">
    <property type="entry name" value="MBL_Glyoxalase_II"/>
</dbReference>
<proteinExistence type="predicted"/>
<dbReference type="SMART" id="SM00849">
    <property type="entry name" value="Lactamase_B"/>
    <property type="match status" value="1"/>
</dbReference>
<evidence type="ECO:0000313" key="7">
    <source>
        <dbReference type="Proteomes" id="UP000008120"/>
    </source>
</evidence>
<evidence type="ECO:0000256" key="1">
    <source>
        <dbReference type="ARBA" id="ARBA00001947"/>
    </source>
</evidence>
<keyword evidence="3" id="KW-0378">Hydrolase</keyword>
<dbReference type="PANTHER" id="PTHR46233">
    <property type="entry name" value="HYDROXYACYLGLUTATHIONE HYDROLASE GLOC"/>
    <property type="match status" value="1"/>
</dbReference>
<keyword evidence="4" id="KW-0862">Zinc</keyword>
<evidence type="ECO:0000256" key="2">
    <source>
        <dbReference type="ARBA" id="ARBA00022723"/>
    </source>
</evidence>
<dbReference type="PANTHER" id="PTHR46233:SF3">
    <property type="entry name" value="HYDROXYACYLGLUTATHIONE HYDROLASE GLOC"/>
    <property type="match status" value="1"/>
</dbReference>
<dbReference type="InterPro" id="IPR036866">
    <property type="entry name" value="RibonucZ/Hydroxyglut_hydro"/>
</dbReference>
<dbReference type="SUPFAM" id="SSF56281">
    <property type="entry name" value="Metallo-hydrolase/oxidoreductase"/>
    <property type="match status" value="1"/>
</dbReference>
<dbReference type="Gene3D" id="3.60.15.10">
    <property type="entry name" value="Ribonuclease Z/Hydroxyacylglutathione hydrolase-like"/>
    <property type="match status" value="1"/>
</dbReference>
<keyword evidence="2" id="KW-0479">Metal-binding</keyword>
<protein>
    <submittedName>
        <fullName evidence="6">Metallo-beta-lactamase family protein</fullName>
    </submittedName>
</protein>
<dbReference type="Proteomes" id="UP000008120">
    <property type="component" value="Chromosome"/>
</dbReference>
<name>E6N315_CALS0</name>
<organism evidence="6 7">
    <name type="scientific">Caldiarchaeum subterraneum</name>
    <dbReference type="NCBI Taxonomy" id="311458"/>
    <lineage>
        <taxon>Archaea</taxon>
        <taxon>Nitrososphaerota</taxon>
        <taxon>Candidatus Caldarchaeales</taxon>
        <taxon>Candidatus Caldarchaeaceae</taxon>
        <taxon>Candidatus Caldarchaeum</taxon>
    </lineage>
</organism>
<dbReference type="AlphaFoldDB" id="E6N315"/>
<reference evidence="6 7" key="2">
    <citation type="journal article" date="2011" name="Nucleic Acids Res.">
        <title>Insights into the evolution of Archaea and eukaryotic protein modifier systems revealed by the genome of a novel archaeal group.</title>
        <authorList>
            <person name="Nunoura T."/>
            <person name="Takaki Y."/>
            <person name="Kakuta J."/>
            <person name="Nishi S."/>
            <person name="Sugahara J."/>
            <person name="Kazama H."/>
            <person name="Chee G."/>
            <person name="Hattori M."/>
            <person name="Kanai A."/>
            <person name="Atomi H."/>
            <person name="Takai K."/>
            <person name="Takami H."/>
        </authorList>
    </citation>
    <scope>NUCLEOTIDE SEQUENCE [LARGE SCALE GENOMIC DNA]</scope>
</reference>
<dbReference type="InterPro" id="IPR001279">
    <property type="entry name" value="Metallo-B-lactamas"/>
</dbReference>
<dbReference type="GO" id="GO:0046872">
    <property type="term" value="F:metal ion binding"/>
    <property type="evidence" value="ECO:0007669"/>
    <property type="project" value="UniProtKB-KW"/>
</dbReference>
<dbReference type="Pfam" id="PF00753">
    <property type="entry name" value="Lactamase_B"/>
    <property type="match status" value="1"/>
</dbReference>
<sequence length="218" mass="24196">MTLKIVSHQVGPLSSNSYIVYDEETREAVIIDAGDDAWLLLETLQERRLRVNAVYATHGHFDHVMAVDDLKQALKIPFYIHRLDLEILSMAREMTRRFLGIDVGDPPSPDGYIEDGQTIQVGGKSLKVIHTPGHSPGSVCFYGDGVLFSGDLLFMGSVGRTDAPGGSAQQLTQSILEKVFKLPDDVKVYPGHGPETTIGWEKKHNPFVGEEGILRRRR</sequence>
<feature type="domain" description="Metallo-beta-lactamase" evidence="5">
    <location>
        <begin position="14"/>
        <end position="192"/>
    </location>
</feature>
<evidence type="ECO:0000256" key="4">
    <source>
        <dbReference type="ARBA" id="ARBA00022833"/>
    </source>
</evidence>
<gene>
    <name evidence="6" type="ORF">HGMM_F16D08C09</name>
</gene>
<dbReference type="EMBL" id="AP011689">
    <property type="protein sequence ID" value="BAJ46721.1"/>
    <property type="molecule type" value="Genomic_DNA"/>
</dbReference>